<comment type="similarity">
    <text evidence="1">Belongs to the bacterial solute-binding protein 5 family.</text>
</comment>
<dbReference type="PANTHER" id="PTHR30290:SF9">
    <property type="entry name" value="OLIGOPEPTIDE-BINDING PROTEIN APPA"/>
    <property type="match status" value="1"/>
</dbReference>
<keyword evidence="7" id="KW-1185">Reference proteome</keyword>
<dbReference type="InterPro" id="IPR030678">
    <property type="entry name" value="Peptide/Ni-bd"/>
</dbReference>
<evidence type="ECO:0000259" key="5">
    <source>
        <dbReference type="Pfam" id="PF00496"/>
    </source>
</evidence>
<feature type="domain" description="Solute-binding protein family 5" evidence="5">
    <location>
        <begin position="83"/>
        <end position="448"/>
    </location>
</feature>
<dbReference type="PIRSF" id="PIRSF002741">
    <property type="entry name" value="MppA"/>
    <property type="match status" value="1"/>
</dbReference>
<dbReference type="Gene3D" id="3.10.105.10">
    <property type="entry name" value="Dipeptide-binding Protein, Domain 3"/>
    <property type="match status" value="1"/>
</dbReference>
<evidence type="ECO:0000313" key="7">
    <source>
        <dbReference type="Proteomes" id="UP000250462"/>
    </source>
</evidence>
<dbReference type="SUPFAM" id="SSF53850">
    <property type="entry name" value="Periplasmic binding protein-like II"/>
    <property type="match status" value="1"/>
</dbReference>
<dbReference type="GO" id="GO:0042597">
    <property type="term" value="C:periplasmic space"/>
    <property type="evidence" value="ECO:0007669"/>
    <property type="project" value="UniProtKB-ARBA"/>
</dbReference>
<name>A0A329QJY5_9ACTN</name>
<dbReference type="Gene3D" id="3.90.76.10">
    <property type="entry name" value="Dipeptide-binding Protein, Domain 1"/>
    <property type="match status" value="1"/>
</dbReference>
<dbReference type="RefSeq" id="WP_112259182.1">
    <property type="nucleotide sequence ID" value="NZ_QMIG01000017.1"/>
</dbReference>
<dbReference type="Proteomes" id="UP000250462">
    <property type="component" value="Unassembled WGS sequence"/>
</dbReference>
<feature type="region of interest" description="Disordered" evidence="4">
    <location>
        <begin position="26"/>
        <end position="58"/>
    </location>
</feature>
<accession>A0A329QJY5</accession>
<evidence type="ECO:0000256" key="2">
    <source>
        <dbReference type="ARBA" id="ARBA00022448"/>
    </source>
</evidence>
<gene>
    <name evidence="6" type="ORF">DPM12_15155</name>
</gene>
<evidence type="ECO:0000313" key="6">
    <source>
        <dbReference type="EMBL" id="RAW12009.1"/>
    </source>
</evidence>
<comment type="caution">
    <text evidence="6">The sequence shown here is derived from an EMBL/GenBank/DDBJ whole genome shotgun (WGS) entry which is preliminary data.</text>
</comment>
<protein>
    <recommendedName>
        <fullName evidence="5">Solute-binding protein family 5 domain-containing protein</fullName>
    </recommendedName>
</protein>
<dbReference type="Pfam" id="PF00496">
    <property type="entry name" value="SBP_bac_5"/>
    <property type="match status" value="1"/>
</dbReference>
<evidence type="ECO:0000256" key="1">
    <source>
        <dbReference type="ARBA" id="ARBA00005695"/>
    </source>
</evidence>
<dbReference type="GO" id="GO:0043190">
    <property type="term" value="C:ATP-binding cassette (ABC) transporter complex"/>
    <property type="evidence" value="ECO:0007669"/>
    <property type="project" value="InterPro"/>
</dbReference>
<dbReference type="PANTHER" id="PTHR30290">
    <property type="entry name" value="PERIPLASMIC BINDING COMPONENT OF ABC TRANSPORTER"/>
    <property type="match status" value="1"/>
</dbReference>
<dbReference type="GO" id="GO:1904680">
    <property type="term" value="F:peptide transmembrane transporter activity"/>
    <property type="evidence" value="ECO:0007669"/>
    <property type="project" value="TreeGrafter"/>
</dbReference>
<dbReference type="CDD" id="cd00995">
    <property type="entry name" value="PBP2_NikA_DppA_OppA_like"/>
    <property type="match status" value="1"/>
</dbReference>
<dbReference type="AlphaFoldDB" id="A0A329QJY5"/>
<evidence type="ECO:0000256" key="4">
    <source>
        <dbReference type="SAM" id="MobiDB-lite"/>
    </source>
</evidence>
<sequence length="541" mass="59868">MNLGALGLAPAAVSILIIAACSGPNDNDTSDGGAESGSEQTLQLGNPDEPPDLLPYDSHGGKEPVFAAILTPLIWVDSAGEWHSELLESWEVSDDGLTVTLEMNSGLEWTDGTAVTSADVALTLEHNLDPQVSVRAGSLAGVVGAEEFLSGETEEIAGLTTPDEHTVVIELESPSVWLQDMARERIFVVPEHVLGDVPHDDLNDHEYFSSFPVSNGPYKFVEWESGQHIELERSDQWSLGEAGFSRLFIKYLPGDVANAQLETGELHYYDRVDPSDADRIAEFEHVEIQSTTGVSQSPVWGLMYNEPLLDERVRQAMAHAIDRKGICEAAFNGFCTVPETNIPHIAPEWALPDSGITVYDYDPERAKELLKQADWNSENELIFLSWSEPGGPRDRALEIAQANMADVGINWTIENVDLPTMNERNEESPESFHGWEGAGGNFAVDPNFVRELTACDKHFPMGANRGHYCNEELDDLWSAGSSETDQEERARIYKDAFRILNEDVPNIWMIIPDNIVAHDARLDGVNPETRVREIGDWSWEE</sequence>
<dbReference type="InterPro" id="IPR039424">
    <property type="entry name" value="SBP_5"/>
</dbReference>
<reference evidence="6 7" key="1">
    <citation type="submission" date="2018-06" db="EMBL/GenBank/DDBJ databases">
        <title>Phytoactinopolyspora halophila sp. nov., a novel halophilic actinomycete isolated from a saline soil in China.</title>
        <authorList>
            <person name="Tang S.-K."/>
        </authorList>
    </citation>
    <scope>NUCLEOTIDE SEQUENCE [LARGE SCALE GENOMIC DNA]</scope>
    <source>
        <strain evidence="6 7">YIM 96934</strain>
    </source>
</reference>
<dbReference type="EMBL" id="QMIG01000017">
    <property type="protein sequence ID" value="RAW12009.1"/>
    <property type="molecule type" value="Genomic_DNA"/>
</dbReference>
<organism evidence="6 7">
    <name type="scientific">Phytoactinopolyspora halophila</name>
    <dbReference type="NCBI Taxonomy" id="1981511"/>
    <lineage>
        <taxon>Bacteria</taxon>
        <taxon>Bacillati</taxon>
        <taxon>Actinomycetota</taxon>
        <taxon>Actinomycetes</taxon>
        <taxon>Jiangellales</taxon>
        <taxon>Jiangellaceae</taxon>
        <taxon>Phytoactinopolyspora</taxon>
    </lineage>
</organism>
<evidence type="ECO:0000256" key="3">
    <source>
        <dbReference type="ARBA" id="ARBA00022729"/>
    </source>
</evidence>
<keyword evidence="2" id="KW-0813">Transport</keyword>
<dbReference type="OrthoDB" id="9046151at2"/>
<dbReference type="InterPro" id="IPR000914">
    <property type="entry name" value="SBP_5_dom"/>
</dbReference>
<dbReference type="Gene3D" id="3.40.190.10">
    <property type="entry name" value="Periplasmic binding protein-like II"/>
    <property type="match status" value="1"/>
</dbReference>
<proteinExistence type="inferred from homology"/>
<keyword evidence="3" id="KW-0732">Signal</keyword>
<dbReference type="GO" id="GO:0015833">
    <property type="term" value="P:peptide transport"/>
    <property type="evidence" value="ECO:0007669"/>
    <property type="project" value="TreeGrafter"/>
</dbReference>